<evidence type="ECO:0000256" key="3">
    <source>
        <dbReference type="ARBA" id="ARBA00022741"/>
    </source>
</evidence>
<protein>
    <submittedName>
        <fullName evidence="8">Aliphatic sulfonate ABC transporter ATP-binding protein</fullName>
    </submittedName>
</protein>
<feature type="domain" description="ABC transporter" evidence="7">
    <location>
        <begin position="20"/>
        <end position="241"/>
    </location>
</feature>
<keyword evidence="4 8" id="KW-0067">ATP-binding</keyword>
<evidence type="ECO:0000256" key="1">
    <source>
        <dbReference type="ARBA" id="ARBA00022448"/>
    </source>
</evidence>
<dbReference type="Gene3D" id="3.40.50.300">
    <property type="entry name" value="P-loop containing nucleotide triphosphate hydrolases"/>
    <property type="match status" value="1"/>
</dbReference>
<dbReference type="InterPro" id="IPR050166">
    <property type="entry name" value="ABC_transporter_ATP-bind"/>
</dbReference>
<keyword evidence="2" id="KW-1003">Cell membrane</keyword>
<sequence>MSKAATELEVSEGLESGVQISLKHVEKRFEQTEVLKGINLNIHSGEFVAVVGKSGSGKSTLLRLIAGVETQTSGELLFNNVSVKDSKVKVTMMYQDSRLLPWEKVINNVALGIKDDWERKAEEALEAVGLLSLKQEWPATLSGGQKQRVALARALVHEPTLLLLDEPLSALDALTRLEMQNLIETIWLKNKFTTILVTHDVREAVRLADRIILIEDGYISMNIVNHAPRPRRLSDTLLGALENKVLEKIVGEA</sequence>
<dbReference type="GO" id="GO:0016887">
    <property type="term" value="F:ATP hydrolysis activity"/>
    <property type="evidence" value="ECO:0007669"/>
    <property type="project" value="InterPro"/>
</dbReference>
<dbReference type="SMART" id="SM00382">
    <property type="entry name" value="AAA"/>
    <property type="match status" value="1"/>
</dbReference>
<dbReference type="SUPFAM" id="SSF52540">
    <property type="entry name" value="P-loop containing nucleoside triphosphate hydrolases"/>
    <property type="match status" value="1"/>
</dbReference>
<evidence type="ECO:0000313" key="9">
    <source>
        <dbReference type="Proteomes" id="UP000226357"/>
    </source>
</evidence>
<dbReference type="InterPro" id="IPR027417">
    <property type="entry name" value="P-loop_NTPase"/>
</dbReference>
<dbReference type="PANTHER" id="PTHR42788:SF17">
    <property type="entry name" value="ALIPHATIC SULFONATES IMPORT ATP-BINDING PROTEIN SSUB"/>
    <property type="match status" value="1"/>
</dbReference>
<dbReference type="Pfam" id="PF00005">
    <property type="entry name" value="ABC_tran"/>
    <property type="match status" value="1"/>
</dbReference>
<dbReference type="InterPro" id="IPR003593">
    <property type="entry name" value="AAA+_ATPase"/>
</dbReference>
<dbReference type="RefSeq" id="WP_098523473.1">
    <property type="nucleotide sequence ID" value="NZ_NUYJ01000093.1"/>
</dbReference>
<dbReference type="AlphaFoldDB" id="A0AA44TCC8"/>
<dbReference type="EMBL" id="NVBO01000317">
    <property type="protein sequence ID" value="PFR89378.1"/>
    <property type="molecule type" value="Genomic_DNA"/>
</dbReference>
<accession>A0AA44TCC8</accession>
<keyword evidence="3" id="KW-0547">Nucleotide-binding</keyword>
<reference evidence="8 9" key="1">
    <citation type="submission" date="2017-09" db="EMBL/GenBank/DDBJ databases">
        <title>Large-scale bioinformatics analysis of Bacillus genomes uncovers conserved roles of natural products in bacterial physiology.</title>
        <authorList>
            <consortium name="Agbiome Team Llc"/>
            <person name="Bleich R.M."/>
            <person name="Grubbs K.J."/>
            <person name="Santa Maria K.C."/>
            <person name="Allen S.E."/>
            <person name="Farag S."/>
            <person name="Shank E.A."/>
            <person name="Bowers A."/>
        </authorList>
    </citation>
    <scope>NUCLEOTIDE SEQUENCE [LARGE SCALE GENOMIC DNA]</scope>
    <source>
        <strain evidence="8 9">AFS067272</strain>
    </source>
</reference>
<dbReference type="PROSITE" id="PS50893">
    <property type="entry name" value="ABC_TRANSPORTER_2"/>
    <property type="match status" value="1"/>
</dbReference>
<dbReference type="GO" id="GO:0005524">
    <property type="term" value="F:ATP binding"/>
    <property type="evidence" value="ECO:0007669"/>
    <property type="project" value="UniProtKB-KW"/>
</dbReference>
<dbReference type="InterPro" id="IPR017871">
    <property type="entry name" value="ABC_transporter-like_CS"/>
</dbReference>
<comment type="caution">
    <text evidence="8">The sequence shown here is derived from an EMBL/GenBank/DDBJ whole genome shotgun (WGS) entry which is preliminary data.</text>
</comment>
<evidence type="ECO:0000256" key="6">
    <source>
        <dbReference type="ARBA" id="ARBA00023136"/>
    </source>
</evidence>
<evidence type="ECO:0000256" key="4">
    <source>
        <dbReference type="ARBA" id="ARBA00022840"/>
    </source>
</evidence>
<evidence type="ECO:0000259" key="7">
    <source>
        <dbReference type="PROSITE" id="PS50893"/>
    </source>
</evidence>
<organism evidence="8 9">
    <name type="scientific">Bacillus cereus</name>
    <dbReference type="NCBI Taxonomy" id="1396"/>
    <lineage>
        <taxon>Bacteria</taxon>
        <taxon>Bacillati</taxon>
        <taxon>Bacillota</taxon>
        <taxon>Bacilli</taxon>
        <taxon>Bacillales</taxon>
        <taxon>Bacillaceae</taxon>
        <taxon>Bacillus</taxon>
        <taxon>Bacillus cereus group</taxon>
    </lineage>
</organism>
<proteinExistence type="predicted"/>
<dbReference type="Proteomes" id="UP000226357">
    <property type="component" value="Unassembled WGS sequence"/>
</dbReference>
<keyword evidence="6" id="KW-0472">Membrane</keyword>
<evidence type="ECO:0000313" key="8">
    <source>
        <dbReference type="EMBL" id="PFR89378.1"/>
    </source>
</evidence>
<dbReference type="PANTHER" id="PTHR42788">
    <property type="entry name" value="TAURINE IMPORT ATP-BINDING PROTEIN-RELATED"/>
    <property type="match status" value="1"/>
</dbReference>
<name>A0AA44TCC8_BACCE</name>
<gene>
    <name evidence="8" type="primary">ssuB</name>
    <name evidence="8" type="ORF">COK38_24590</name>
</gene>
<keyword evidence="1" id="KW-0813">Transport</keyword>
<dbReference type="PROSITE" id="PS00211">
    <property type="entry name" value="ABC_TRANSPORTER_1"/>
    <property type="match status" value="1"/>
</dbReference>
<evidence type="ECO:0000256" key="5">
    <source>
        <dbReference type="ARBA" id="ARBA00022967"/>
    </source>
</evidence>
<dbReference type="InterPro" id="IPR003439">
    <property type="entry name" value="ABC_transporter-like_ATP-bd"/>
</dbReference>
<evidence type="ECO:0000256" key="2">
    <source>
        <dbReference type="ARBA" id="ARBA00022475"/>
    </source>
</evidence>
<keyword evidence="5" id="KW-1278">Translocase</keyword>